<protein>
    <submittedName>
        <fullName evidence="12">AraC family two component transcriptional regulator</fullName>
    </submittedName>
</protein>
<dbReference type="Proteomes" id="UP000295008">
    <property type="component" value="Unassembled WGS sequence"/>
</dbReference>
<dbReference type="AlphaFoldDB" id="A0A4R1RTM3"/>
<evidence type="ECO:0000256" key="6">
    <source>
        <dbReference type="ARBA" id="ARBA00023125"/>
    </source>
</evidence>
<keyword evidence="7" id="KW-0804">Transcription</keyword>
<dbReference type="InterPro" id="IPR051552">
    <property type="entry name" value="HptR"/>
</dbReference>
<dbReference type="PANTHER" id="PTHR42713:SF3">
    <property type="entry name" value="TRANSCRIPTIONAL REGULATORY PROTEIN HPTR"/>
    <property type="match status" value="1"/>
</dbReference>
<feature type="modified residue" description="4-aspartylphosphate" evidence="8">
    <location>
        <position position="55"/>
    </location>
</feature>
<dbReference type="InterPro" id="IPR001789">
    <property type="entry name" value="Sig_transdc_resp-reg_receiver"/>
</dbReference>
<dbReference type="Gene3D" id="1.10.10.60">
    <property type="entry name" value="Homeodomain-like"/>
    <property type="match status" value="2"/>
</dbReference>
<evidence type="ECO:0000256" key="2">
    <source>
        <dbReference type="ARBA" id="ARBA00022490"/>
    </source>
</evidence>
<organism evidence="12 13">
    <name type="scientific">Hydrogenispora ethanolica</name>
    <dbReference type="NCBI Taxonomy" id="1082276"/>
    <lineage>
        <taxon>Bacteria</taxon>
        <taxon>Bacillati</taxon>
        <taxon>Bacillota</taxon>
        <taxon>Hydrogenispora</taxon>
    </lineage>
</organism>
<keyword evidence="9" id="KW-0175">Coiled coil</keyword>
<dbReference type="InterPro" id="IPR011006">
    <property type="entry name" value="CheY-like_superfamily"/>
</dbReference>
<evidence type="ECO:0000256" key="1">
    <source>
        <dbReference type="ARBA" id="ARBA00004496"/>
    </source>
</evidence>
<keyword evidence="13" id="KW-1185">Reference proteome</keyword>
<dbReference type="SMART" id="SM00342">
    <property type="entry name" value="HTH_ARAC"/>
    <property type="match status" value="1"/>
</dbReference>
<evidence type="ECO:0000256" key="4">
    <source>
        <dbReference type="ARBA" id="ARBA00023012"/>
    </source>
</evidence>
<dbReference type="GO" id="GO:0043565">
    <property type="term" value="F:sequence-specific DNA binding"/>
    <property type="evidence" value="ECO:0007669"/>
    <property type="project" value="InterPro"/>
</dbReference>
<comment type="subcellular location">
    <subcellularLocation>
        <location evidence="1">Cytoplasm</location>
    </subcellularLocation>
</comment>
<name>A0A4R1RTM3_HYDET</name>
<feature type="domain" description="HTH araC/xylS-type" evidence="10">
    <location>
        <begin position="434"/>
        <end position="532"/>
    </location>
</feature>
<comment type="caution">
    <text evidence="12">The sequence shown here is derived from an EMBL/GenBank/DDBJ whole genome shotgun (WGS) entry which is preliminary data.</text>
</comment>
<dbReference type="PROSITE" id="PS50110">
    <property type="entry name" value="RESPONSE_REGULATORY"/>
    <property type="match status" value="1"/>
</dbReference>
<dbReference type="PRINTS" id="PR00032">
    <property type="entry name" value="HTHARAC"/>
</dbReference>
<dbReference type="SMART" id="SM00448">
    <property type="entry name" value="REC"/>
    <property type="match status" value="1"/>
</dbReference>
<dbReference type="SUPFAM" id="SSF46689">
    <property type="entry name" value="Homeodomain-like"/>
    <property type="match status" value="2"/>
</dbReference>
<dbReference type="InterPro" id="IPR018062">
    <property type="entry name" value="HTH_AraC-typ_CS"/>
</dbReference>
<feature type="domain" description="Response regulatory" evidence="11">
    <location>
        <begin position="3"/>
        <end position="120"/>
    </location>
</feature>
<evidence type="ECO:0000256" key="8">
    <source>
        <dbReference type="PROSITE-ProRule" id="PRU00169"/>
    </source>
</evidence>
<dbReference type="InterPro" id="IPR020449">
    <property type="entry name" value="Tscrpt_reg_AraC-type_HTH"/>
</dbReference>
<accession>A0A4R1RTM3</accession>
<sequence length="537" mass="62135">MAGLLLVEDEEAIKQKLLNNVSWGKYGFDPVVSAGNGLEALAMLERYPIEIMVTDVQMPKMNGIELIKEIKRRNYRMKIIVISGFAEFEYAQESIKLNVSDYLLKPFASRRLLEVVLRYKDELEREQADRSELNNLREQLQKNMAALQEKLILDLLNGNRPAGNIGAQLEFLGLATLENHRFQVAVLEIPEHQLSVLTEEEKYLLNMQFFEQVRRLFDEEDAIAGWHWIVNCRRNRVAMIVLDPDPDLPSRLEEKLEQLRTVLNRSLACGVGHPYHELADLSVSYKEACSALQYRYLYGMNQVFSINDLNLDNPSYHKLFYYLHQNSIFDNLKIGADAAIQKDLKSFIHEMRQARLSPELSKIVVSNLLLLTSATLNELGYNAIEVFGSGMSSLTMVNQAESLEELEGILESLFKHIQEFINRKRTSYNHQLVEEIRQYLDDHFETDITLSAMATRYKISPSYLSLLFSERTGKNFSDYLTERRIKKAKELLKHSDLKIYEISNAVGYNDSFYFSNCFKKLMGVSPTEYRENTRTLK</sequence>
<evidence type="ECO:0000259" key="10">
    <source>
        <dbReference type="PROSITE" id="PS01124"/>
    </source>
</evidence>
<keyword evidence="2" id="KW-0963">Cytoplasm</keyword>
<dbReference type="GO" id="GO:0005737">
    <property type="term" value="C:cytoplasm"/>
    <property type="evidence" value="ECO:0007669"/>
    <property type="project" value="UniProtKB-SubCell"/>
</dbReference>
<dbReference type="PROSITE" id="PS01124">
    <property type="entry name" value="HTH_ARAC_FAMILY_2"/>
    <property type="match status" value="1"/>
</dbReference>
<keyword evidence="4" id="KW-0902">Two-component regulatory system</keyword>
<dbReference type="Pfam" id="PF12833">
    <property type="entry name" value="HTH_18"/>
    <property type="match status" value="1"/>
</dbReference>
<dbReference type="InterPro" id="IPR041522">
    <property type="entry name" value="CdaR_GGDEF"/>
</dbReference>
<reference evidence="12 13" key="1">
    <citation type="submission" date="2019-03" db="EMBL/GenBank/DDBJ databases">
        <title>Genomic Encyclopedia of Type Strains, Phase IV (KMG-IV): sequencing the most valuable type-strain genomes for metagenomic binning, comparative biology and taxonomic classification.</title>
        <authorList>
            <person name="Goeker M."/>
        </authorList>
    </citation>
    <scope>NUCLEOTIDE SEQUENCE [LARGE SCALE GENOMIC DNA]</scope>
    <source>
        <strain evidence="12 13">LX-B</strain>
    </source>
</reference>
<evidence type="ECO:0000313" key="12">
    <source>
        <dbReference type="EMBL" id="TCL69888.1"/>
    </source>
</evidence>
<feature type="coiled-coil region" evidence="9">
    <location>
        <begin position="116"/>
        <end position="150"/>
    </location>
</feature>
<evidence type="ECO:0000256" key="9">
    <source>
        <dbReference type="SAM" id="Coils"/>
    </source>
</evidence>
<dbReference type="EMBL" id="SLUN01000011">
    <property type="protein sequence ID" value="TCL69888.1"/>
    <property type="molecule type" value="Genomic_DNA"/>
</dbReference>
<evidence type="ECO:0000256" key="5">
    <source>
        <dbReference type="ARBA" id="ARBA00023015"/>
    </source>
</evidence>
<keyword evidence="5" id="KW-0805">Transcription regulation</keyword>
<gene>
    <name evidence="12" type="ORF">EDC14_10119</name>
</gene>
<dbReference type="InterPro" id="IPR009057">
    <property type="entry name" value="Homeodomain-like_sf"/>
</dbReference>
<dbReference type="InterPro" id="IPR018060">
    <property type="entry name" value="HTH_AraC"/>
</dbReference>
<dbReference type="RefSeq" id="WP_165907931.1">
    <property type="nucleotide sequence ID" value="NZ_SLUN01000011.1"/>
</dbReference>
<dbReference type="CDD" id="cd17536">
    <property type="entry name" value="REC_YesN-like"/>
    <property type="match status" value="1"/>
</dbReference>
<dbReference type="PROSITE" id="PS00041">
    <property type="entry name" value="HTH_ARAC_FAMILY_1"/>
    <property type="match status" value="1"/>
</dbReference>
<dbReference type="SUPFAM" id="SSF52172">
    <property type="entry name" value="CheY-like"/>
    <property type="match status" value="1"/>
</dbReference>
<dbReference type="Pfam" id="PF17853">
    <property type="entry name" value="GGDEF_2"/>
    <property type="match status" value="1"/>
</dbReference>
<evidence type="ECO:0000313" key="13">
    <source>
        <dbReference type="Proteomes" id="UP000295008"/>
    </source>
</evidence>
<keyword evidence="3 8" id="KW-0597">Phosphoprotein</keyword>
<evidence type="ECO:0000256" key="3">
    <source>
        <dbReference type="ARBA" id="ARBA00022553"/>
    </source>
</evidence>
<dbReference type="GO" id="GO:0000160">
    <property type="term" value="P:phosphorelay signal transduction system"/>
    <property type="evidence" value="ECO:0007669"/>
    <property type="project" value="UniProtKB-KW"/>
</dbReference>
<dbReference type="GO" id="GO:0003700">
    <property type="term" value="F:DNA-binding transcription factor activity"/>
    <property type="evidence" value="ECO:0007669"/>
    <property type="project" value="InterPro"/>
</dbReference>
<dbReference type="Gene3D" id="3.40.50.2300">
    <property type="match status" value="1"/>
</dbReference>
<proteinExistence type="predicted"/>
<dbReference type="Pfam" id="PF00072">
    <property type="entry name" value="Response_reg"/>
    <property type="match status" value="1"/>
</dbReference>
<dbReference type="PANTHER" id="PTHR42713">
    <property type="entry name" value="HISTIDINE KINASE-RELATED"/>
    <property type="match status" value="1"/>
</dbReference>
<evidence type="ECO:0000256" key="7">
    <source>
        <dbReference type="ARBA" id="ARBA00023163"/>
    </source>
</evidence>
<evidence type="ECO:0000259" key="11">
    <source>
        <dbReference type="PROSITE" id="PS50110"/>
    </source>
</evidence>
<keyword evidence="6" id="KW-0238">DNA-binding</keyword>